<comment type="subunit">
    <text evidence="9">Homodimer.</text>
</comment>
<dbReference type="PANTHER" id="PTHR43285:SF2">
    <property type="entry name" value="ANTHRANILATE PHOSPHORIBOSYLTRANSFERASE"/>
    <property type="match status" value="1"/>
</dbReference>
<feature type="binding site" evidence="9">
    <location>
        <position position="121"/>
    </location>
    <ligand>
        <name>5-phospho-alpha-D-ribose 1-diphosphate</name>
        <dbReference type="ChEBI" id="CHEBI:58017"/>
    </ligand>
</feature>
<dbReference type="Gene3D" id="1.20.970.10">
    <property type="entry name" value="Transferase, Pyrimidine Nucleoside Phosphorylase, Chain C"/>
    <property type="match status" value="1"/>
</dbReference>
<feature type="binding site" evidence="9">
    <location>
        <position position="227"/>
    </location>
    <ligand>
        <name>Mg(2+)</name>
        <dbReference type="ChEBI" id="CHEBI:18420"/>
        <label>2</label>
    </ligand>
</feature>
<evidence type="ECO:0000256" key="5">
    <source>
        <dbReference type="ARBA" id="ARBA00022822"/>
    </source>
</evidence>
<organism evidence="12 13">
    <name type="scientific">Leuconostoc litchii</name>
    <dbReference type="NCBI Taxonomy" id="1981069"/>
    <lineage>
        <taxon>Bacteria</taxon>
        <taxon>Bacillati</taxon>
        <taxon>Bacillota</taxon>
        <taxon>Bacilli</taxon>
        <taxon>Lactobacillales</taxon>
        <taxon>Lactobacillaceae</taxon>
        <taxon>Leuconostoc</taxon>
    </lineage>
</organism>
<evidence type="ECO:0000259" key="10">
    <source>
        <dbReference type="Pfam" id="PF00591"/>
    </source>
</evidence>
<name>A0A6P2CRP1_9LACO</name>
<dbReference type="SUPFAM" id="SSF52418">
    <property type="entry name" value="Nucleoside phosphorylase/phosphoribosyltransferase catalytic domain"/>
    <property type="match status" value="1"/>
</dbReference>
<dbReference type="Pfam" id="PF00591">
    <property type="entry name" value="Glycos_transf_3"/>
    <property type="match status" value="1"/>
</dbReference>
<dbReference type="InterPro" id="IPR036320">
    <property type="entry name" value="Glycosyl_Trfase_fam3_N_dom_sf"/>
</dbReference>
<comment type="similarity">
    <text evidence="9">Belongs to the anthranilate phosphoribosyltransferase family.</text>
</comment>
<comment type="cofactor">
    <cofactor evidence="9">
        <name>Mg(2+)</name>
        <dbReference type="ChEBI" id="CHEBI:18420"/>
    </cofactor>
    <text evidence="9">Binds 2 magnesium ions per monomer.</text>
</comment>
<feature type="binding site" evidence="9">
    <location>
        <position position="81"/>
    </location>
    <ligand>
        <name>anthranilate</name>
        <dbReference type="ChEBI" id="CHEBI:16567"/>
        <label>1</label>
    </ligand>
</feature>
<gene>
    <name evidence="9 12" type="primary">trpD</name>
    <name evidence="12" type="ORF">ESZ47_01945</name>
</gene>
<dbReference type="InterPro" id="IPR035902">
    <property type="entry name" value="Nuc_phospho_transferase"/>
</dbReference>
<accession>A0A6P2CRP1</accession>
<evidence type="ECO:0000256" key="9">
    <source>
        <dbReference type="HAMAP-Rule" id="MF_00211"/>
    </source>
</evidence>
<feature type="domain" description="Glycosyl transferase family 3 N-terminal" evidence="11">
    <location>
        <begin position="6"/>
        <end position="67"/>
    </location>
</feature>
<dbReference type="InterPro" id="IPR005940">
    <property type="entry name" value="Anthranilate_Pribosyl_Tfrase"/>
</dbReference>
<comment type="function">
    <text evidence="9">Catalyzes the transfer of the phosphoribosyl group of 5-phosphorylribose-1-pyrophosphate (PRPP) to anthranilate to yield N-(5'-phosphoribosyl)-anthranilate (PRA).</text>
</comment>
<keyword evidence="3 9" id="KW-0328">Glycosyltransferase</keyword>
<keyword evidence="4 9" id="KW-0808">Transferase</keyword>
<evidence type="ECO:0000256" key="1">
    <source>
        <dbReference type="ARBA" id="ARBA00004907"/>
    </source>
</evidence>
<dbReference type="UniPathway" id="UPA00035">
    <property type="reaction ID" value="UER00041"/>
</dbReference>
<keyword evidence="6 9" id="KW-0057">Aromatic amino acid biosynthesis</keyword>
<dbReference type="GO" id="GO:0000287">
    <property type="term" value="F:magnesium ion binding"/>
    <property type="evidence" value="ECO:0007669"/>
    <property type="project" value="UniProtKB-UniRule"/>
</dbReference>
<feature type="binding site" evidence="9">
    <location>
        <position position="93"/>
    </location>
    <ligand>
        <name>Mg(2+)</name>
        <dbReference type="ChEBI" id="CHEBI:18420"/>
        <label>1</label>
    </ligand>
</feature>
<dbReference type="OrthoDB" id="9806430at2"/>
<dbReference type="GO" id="GO:0000162">
    <property type="term" value="P:L-tryptophan biosynthetic process"/>
    <property type="evidence" value="ECO:0007669"/>
    <property type="project" value="UniProtKB-UniRule"/>
</dbReference>
<keyword evidence="9" id="KW-0460">Magnesium</keyword>
<evidence type="ECO:0000256" key="2">
    <source>
        <dbReference type="ARBA" id="ARBA00022605"/>
    </source>
</evidence>
<dbReference type="SUPFAM" id="SSF47648">
    <property type="entry name" value="Nucleoside phosphorylase/phosphoribosyltransferase N-terminal domain"/>
    <property type="match status" value="1"/>
</dbReference>
<dbReference type="InterPro" id="IPR000312">
    <property type="entry name" value="Glycosyl_Trfase_fam3"/>
</dbReference>
<feature type="binding site" evidence="9">
    <location>
        <position position="81"/>
    </location>
    <ligand>
        <name>5-phospho-alpha-D-ribose 1-diphosphate</name>
        <dbReference type="ChEBI" id="CHEBI:58017"/>
    </ligand>
</feature>
<feature type="binding site" evidence="9">
    <location>
        <position position="167"/>
    </location>
    <ligand>
        <name>anthranilate</name>
        <dbReference type="ChEBI" id="CHEBI:16567"/>
        <label>2</label>
    </ligand>
</feature>
<reference evidence="12 13" key="1">
    <citation type="submission" date="2019-01" db="EMBL/GenBank/DDBJ databases">
        <title>Leuconostoc litchii sp. nov., a novel lactic acid bacterium isolated from lychee.</title>
        <authorList>
            <person name="Wang L.-T."/>
        </authorList>
    </citation>
    <scope>NUCLEOTIDE SEQUENCE [LARGE SCALE GENOMIC DNA]</scope>
    <source>
        <strain evidence="12 13">MB7</strain>
    </source>
</reference>
<dbReference type="RefSeq" id="WP_148604276.1">
    <property type="nucleotide sequence ID" value="NZ_BSUV01000001.1"/>
</dbReference>
<evidence type="ECO:0000259" key="11">
    <source>
        <dbReference type="Pfam" id="PF02885"/>
    </source>
</evidence>
<dbReference type="GO" id="GO:0004048">
    <property type="term" value="F:anthranilate phosphoribosyltransferase activity"/>
    <property type="evidence" value="ECO:0007669"/>
    <property type="project" value="UniProtKB-UniRule"/>
</dbReference>
<feature type="domain" description="Glycosyl transferase family 3" evidence="10">
    <location>
        <begin position="75"/>
        <end position="326"/>
    </location>
</feature>
<dbReference type="Pfam" id="PF02885">
    <property type="entry name" value="Glycos_trans_3N"/>
    <property type="match status" value="1"/>
</dbReference>
<keyword evidence="13" id="KW-1185">Reference proteome</keyword>
<feature type="binding site" evidence="9">
    <location>
        <begin position="84"/>
        <end position="85"/>
    </location>
    <ligand>
        <name>5-phospho-alpha-D-ribose 1-diphosphate</name>
        <dbReference type="ChEBI" id="CHEBI:58017"/>
    </ligand>
</feature>
<evidence type="ECO:0000256" key="4">
    <source>
        <dbReference type="ARBA" id="ARBA00022679"/>
    </source>
</evidence>
<feature type="binding site" evidence="9">
    <location>
        <position position="89"/>
    </location>
    <ligand>
        <name>5-phospho-alpha-D-ribose 1-diphosphate</name>
        <dbReference type="ChEBI" id="CHEBI:58017"/>
    </ligand>
</feature>
<comment type="caution">
    <text evidence="9">Lacks conserved residue(s) required for the propagation of feature annotation.</text>
</comment>
<feature type="binding site" evidence="9">
    <location>
        <begin position="91"/>
        <end position="94"/>
    </location>
    <ligand>
        <name>5-phospho-alpha-D-ribose 1-diphosphate</name>
        <dbReference type="ChEBI" id="CHEBI:58017"/>
    </ligand>
</feature>
<dbReference type="PANTHER" id="PTHR43285">
    <property type="entry name" value="ANTHRANILATE PHOSPHORIBOSYLTRANSFERASE"/>
    <property type="match status" value="1"/>
</dbReference>
<keyword evidence="9" id="KW-0479">Metal-binding</keyword>
<evidence type="ECO:0000256" key="6">
    <source>
        <dbReference type="ARBA" id="ARBA00023141"/>
    </source>
</evidence>
<dbReference type="Gene3D" id="3.40.1030.10">
    <property type="entry name" value="Nucleoside phosphorylase/phosphoribosyltransferase catalytic domain"/>
    <property type="match status" value="1"/>
</dbReference>
<dbReference type="Proteomes" id="UP000442244">
    <property type="component" value="Unassembled WGS sequence"/>
</dbReference>
<dbReference type="NCBIfam" id="TIGR01245">
    <property type="entry name" value="trpD"/>
    <property type="match status" value="1"/>
</dbReference>
<dbReference type="EC" id="2.4.2.18" evidence="9"/>
<dbReference type="HAMAP" id="MF_00211">
    <property type="entry name" value="TrpD"/>
    <property type="match status" value="1"/>
</dbReference>
<dbReference type="InterPro" id="IPR017459">
    <property type="entry name" value="Glycosyl_Trfase_fam3_N_dom"/>
</dbReference>
<keyword evidence="5 9" id="KW-0822">Tryptophan biosynthesis</keyword>
<comment type="similarity">
    <text evidence="8">In the C-terminal section; belongs to the anthranilate phosphoribosyltransferase family.</text>
</comment>
<dbReference type="GO" id="GO:0005829">
    <property type="term" value="C:cytosol"/>
    <property type="evidence" value="ECO:0007669"/>
    <property type="project" value="TreeGrafter"/>
</dbReference>
<evidence type="ECO:0000256" key="7">
    <source>
        <dbReference type="ARBA" id="ARBA00052328"/>
    </source>
</evidence>
<evidence type="ECO:0000313" key="12">
    <source>
        <dbReference type="EMBL" id="TYC46929.1"/>
    </source>
</evidence>
<keyword evidence="2 9" id="KW-0028">Amino-acid biosynthesis</keyword>
<feature type="binding site" evidence="9">
    <location>
        <begin position="109"/>
        <end position="117"/>
    </location>
    <ligand>
        <name>5-phospho-alpha-D-ribose 1-diphosphate</name>
        <dbReference type="ChEBI" id="CHEBI:58017"/>
    </ligand>
</feature>
<evidence type="ECO:0000256" key="3">
    <source>
        <dbReference type="ARBA" id="ARBA00022676"/>
    </source>
</evidence>
<comment type="caution">
    <text evidence="12">The sequence shown here is derived from an EMBL/GenBank/DDBJ whole genome shotgun (WGS) entry which is preliminary data.</text>
</comment>
<comment type="pathway">
    <text evidence="1 9">Amino-acid biosynthesis; L-tryptophan biosynthesis; L-tryptophan from chorismate: step 2/5.</text>
</comment>
<proteinExistence type="inferred from homology"/>
<evidence type="ECO:0000256" key="8">
    <source>
        <dbReference type="ARBA" id="ARBA00061188"/>
    </source>
</evidence>
<protein>
    <recommendedName>
        <fullName evidence="9">Anthranilate phosphoribosyltransferase</fullName>
        <ecNumber evidence="9">2.4.2.18</ecNumber>
    </recommendedName>
</protein>
<dbReference type="FunFam" id="3.40.1030.10:FF:000002">
    <property type="entry name" value="Anthranilate phosphoribosyltransferase"/>
    <property type="match status" value="1"/>
</dbReference>
<dbReference type="AlphaFoldDB" id="A0A6P2CRP1"/>
<feature type="binding site" evidence="9">
    <location>
        <position position="227"/>
    </location>
    <ligand>
        <name>Mg(2+)</name>
        <dbReference type="ChEBI" id="CHEBI:18420"/>
        <label>1</label>
    </ligand>
</feature>
<evidence type="ECO:0000313" key="13">
    <source>
        <dbReference type="Proteomes" id="UP000442244"/>
    </source>
</evidence>
<feature type="binding site" evidence="9">
    <location>
        <position position="112"/>
    </location>
    <ligand>
        <name>anthranilate</name>
        <dbReference type="ChEBI" id="CHEBI:16567"/>
        <label>1</label>
    </ligand>
</feature>
<dbReference type="EMBL" id="SDGY01000001">
    <property type="protein sequence ID" value="TYC46929.1"/>
    <property type="molecule type" value="Genomic_DNA"/>
</dbReference>
<feature type="binding site" evidence="9">
    <location>
        <position position="226"/>
    </location>
    <ligand>
        <name>Mg(2+)</name>
        <dbReference type="ChEBI" id="CHEBI:18420"/>
        <label>2</label>
    </ligand>
</feature>
<comment type="catalytic activity">
    <reaction evidence="7 9">
        <text>N-(5-phospho-beta-D-ribosyl)anthranilate + diphosphate = 5-phospho-alpha-D-ribose 1-diphosphate + anthranilate</text>
        <dbReference type="Rhea" id="RHEA:11768"/>
        <dbReference type="ChEBI" id="CHEBI:16567"/>
        <dbReference type="ChEBI" id="CHEBI:18277"/>
        <dbReference type="ChEBI" id="CHEBI:33019"/>
        <dbReference type="ChEBI" id="CHEBI:58017"/>
        <dbReference type="EC" id="2.4.2.18"/>
    </reaction>
</comment>
<sequence length="341" mass="36426">MSNIQKALSKLIKLQDLSAENAFQVMDDIMDGKVSDPEISAYLMGLAVKKESVSEIVGSARAMIAHATKIEPAFDAIDIVGTGGDLSGTFNISTTASFIVAAAGVPVVKHGNRAASSKSGTADALEALEVMIDLKPEQATSVLSQAGQTFLFARSYHPAMKYVGSIRKTLGVRTIFNILGPLTNPTRPQTMLVGVYSKELLVPLAKVFSELGVRKAILVHGQDGLDEVTLTTKTDLVVLTDGQIKEKIFDPTDYGFDFVSIQTLRGGTPVENAKITHNILSGVITGPMKNIVILNAAMALLIAEKSVTIRDAIKLAEHILDSGKALKQLELLQQVTKEVTP</sequence>